<evidence type="ECO:0000313" key="3">
    <source>
        <dbReference type="Proteomes" id="UP000198211"/>
    </source>
</evidence>
<name>A0A225WDQ5_9STRA</name>
<comment type="caution">
    <text evidence="2">The sequence shown here is derived from an EMBL/GenBank/DDBJ whole genome shotgun (WGS) entry which is preliminary data.</text>
</comment>
<dbReference type="Proteomes" id="UP000198211">
    <property type="component" value="Unassembled WGS sequence"/>
</dbReference>
<feature type="compositionally biased region" description="Basic and acidic residues" evidence="1">
    <location>
        <begin position="8"/>
        <end position="23"/>
    </location>
</feature>
<dbReference type="OrthoDB" id="125496at2759"/>
<reference evidence="3" key="1">
    <citation type="submission" date="2017-03" db="EMBL/GenBank/DDBJ databases">
        <title>Phytopthora megakarya and P. palmivora, two closely related causual agents of cacao black pod achieved similar genome size and gene model numbers by different mechanisms.</title>
        <authorList>
            <person name="Ali S."/>
            <person name="Shao J."/>
            <person name="Larry D.J."/>
            <person name="Kronmiller B."/>
            <person name="Shen D."/>
            <person name="Strem M.D."/>
            <person name="Melnick R.L."/>
            <person name="Guiltinan M.J."/>
            <person name="Tyler B.M."/>
            <person name="Meinhardt L.W."/>
            <person name="Bailey B.A."/>
        </authorList>
    </citation>
    <scope>NUCLEOTIDE SEQUENCE [LARGE SCALE GENOMIC DNA]</scope>
    <source>
        <strain evidence="3">zdho120</strain>
    </source>
</reference>
<gene>
    <name evidence="2" type="ORF">PHMEG_00011108</name>
</gene>
<evidence type="ECO:0000256" key="1">
    <source>
        <dbReference type="SAM" id="MobiDB-lite"/>
    </source>
</evidence>
<protein>
    <submittedName>
        <fullName evidence="2">Uncharacterized protein</fullName>
    </submittedName>
</protein>
<proteinExistence type="predicted"/>
<organism evidence="2 3">
    <name type="scientific">Phytophthora megakarya</name>
    <dbReference type="NCBI Taxonomy" id="4795"/>
    <lineage>
        <taxon>Eukaryota</taxon>
        <taxon>Sar</taxon>
        <taxon>Stramenopiles</taxon>
        <taxon>Oomycota</taxon>
        <taxon>Peronosporomycetes</taxon>
        <taxon>Peronosporales</taxon>
        <taxon>Peronosporaceae</taxon>
        <taxon>Phytophthora</taxon>
    </lineage>
</organism>
<evidence type="ECO:0000313" key="2">
    <source>
        <dbReference type="EMBL" id="OWZ15279.1"/>
    </source>
</evidence>
<dbReference type="EMBL" id="NBNE01001159">
    <property type="protein sequence ID" value="OWZ15279.1"/>
    <property type="molecule type" value="Genomic_DNA"/>
</dbReference>
<dbReference type="AlphaFoldDB" id="A0A225WDQ5"/>
<keyword evidence="3" id="KW-1185">Reference proteome</keyword>
<accession>A0A225WDQ5</accession>
<sequence>MVTPKHPATKEPQVRDSGHHNKSETPCSGSEDLTAHYIGTDSCRRNPNVHEVFSAKLSSGTTAKRETKKHLCDYLNRLNGYARNADIQFDNGGRQARDHVKRFLETCEDRGLERRLCHIRVSDIHVLEDMIVEILRIDERNHERTLTDEI</sequence>
<feature type="region of interest" description="Disordered" evidence="1">
    <location>
        <begin position="1"/>
        <end position="31"/>
    </location>
</feature>